<dbReference type="RefSeq" id="XP_067473050.1">
    <property type="nucleotide sequence ID" value="XM_067628784.1"/>
</dbReference>
<organism evidence="6 7">
    <name type="scientific">Aspergillus brasiliensis (strain CBS 101740 / IMI 381727 / IBT 21946)</name>
    <dbReference type="NCBI Taxonomy" id="767769"/>
    <lineage>
        <taxon>Eukaryota</taxon>
        <taxon>Fungi</taxon>
        <taxon>Dikarya</taxon>
        <taxon>Ascomycota</taxon>
        <taxon>Pezizomycotina</taxon>
        <taxon>Eurotiomycetes</taxon>
        <taxon>Eurotiomycetidae</taxon>
        <taxon>Eurotiales</taxon>
        <taxon>Aspergillaceae</taxon>
        <taxon>Aspergillus</taxon>
        <taxon>Aspergillus subgen. Circumdati</taxon>
    </lineage>
</organism>
<dbReference type="EMBL" id="KV878707">
    <property type="protein sequence ID" value="OJJ65799.1"/>
    <property type="molecule type" value="Genomic_DNA"/>
</dbReference>
<gene>
    <name evidence="6" type="ORF">ASPBRDRAFT_667355</name>
</gene>
<proteinExistence type="predicted"/>
<dbReference type="GeneID" id="93581272"/>
<keyword evidence="7" id="KW-1185">Reference proteome</keyword>
<evidence type="ECO:0000313" key="7">
    <source>
        <dbReference type="Proteomes" id="UP000184499"/>
    </source>
</evidence>
<dbReference type="VEuPathDB" id="FungiDB:ASPBRDRAFT_667355"/>
<dbReference type="Proteomes" id="UP000184499">
    <property type="component" value="Unassembled WGS sequence"/>
</dbReference>
<evidence type="ECO:0000256" key="3">
    <source>
        <dbReference type="ARBA" id="ARBA00022989"/>
    </source>
</evidence>
<evidence type="ECO:0000256" key="1">
    <source>
        <dbReference type="ARBA" id="ARBA00004370"/>
    </source>
</evidence>
<feature type="transmembrane region" description="Helical" evidence="5">
    <location>
        <begin position="40"/>
        <end position="60"/>
    </location>
</feature>
<comment type="subcellular location">
    <subcellularLocation>
        <location evidence="1">Membrane</location>
    </subcellularLocation>
</comment>
<dbReference type="GO" id="GO:0016020">
    <property type="term" value="C:membrane"/>
    <property type="evidence" value="ECO:0007669"/>
    <property type="project" value="UniProtKB-SubCell"/>
</dbReference>
<dbReference type="GO" id="GO:0022857">
    <property type="term" value="F:transmembrane transporter activity"/>
    <property type="evidence" value="ECO:0007669"/>
    <property type="project" value="InterPro"/>
</dbReference>
<evidence type="ECO:0000256" key="2">
    <source>
        <dbReference type="ARBA" id="ARBA00022692"/>
    </source>
</evidence>
<dbReference type="OrthoDB" id="6133115at2759"/>
<evidence type="ECO:0000313" key="6">
    <source>
        <dbReference type="EMBL" id="OJJ65799.1"/>
    </source>
</evidence>
<accession>A0A1L9U2B9</accession>
<keyword evidence="2 5" id="KW-0812">Transmembrane</keyword>
<keyword evidence="3 5" id="KW-1133">Transmembrane helix</keyword>
<feature type="transmembrane region" description="Helical" evidence="5">
    <location>
        <begin position="12"/>
        <end position="34"/>
    </location>
</feature>
<evidence type="ECO:0000256" key="5">
    <source>
        <dbReference type="SAM" id="Phobius"/>
    </source>
</evidence>
<keyword evidence="4 5" id="KW-0472">Membrane</keyword>
<protein>
    <submittedName>
        <fullName evidence="6">Uncharacterized protein</fullName>
    </submittedName>
</protein>
<dbReference type="STRING" id="767769.A0A1L9U2B9"/>
<dbReference type="AlphaFoldDB" id="A0A1L9U2B9"/>
<dbReference type="InterPro" id="IPR005828">
    <property type="entry name" value="MFS_sugar_transport-like"/>
</dbReference>
<dbReference type="InterPro" id="IPR036259">
    <property type="entry name" value="MFS_trans_sf"/>
</dbReference>
<name>A0A1L9U2B9_ASPBC</name>
<sequence length="113" mass="12950">MAVGQNRNKITACSIGVFFLTVWLMVFVSPYLYYTANLGPMLGFVYAGTTIFTLTYVWLCDCETAGRSNMDIDRLFMERVPVRMWRAYVFASSPEEHEMTVAKQHSVQELESV</sequence>
<evidence type="ECO:0000256" key="4">
    <source>
        <dbReference type="ARBA" id="ARBA00023136"/>
    </source>
</evidence>
<reference evidence="7" key="1">
    <citation type="journal article" date="2017" name="Genome Biol.">
        <title>Comparative genomics reveals high biological diversity and specific adaptations in the industrially and medically important fungal genus Aspergillus.</title>
        <authorList>
            <person name="de Vries R.P."/>
            <person name="Riley R."/>
            <person name="Wiebenga A."/>
            <person name="Aguilar-Osorio G."/>
            <person name="Amillis S."/>
            <person name="Uchima C.A."/>
            <person name="Anderluh G."/>
            <person name="Asadollahi M."/>
            <person name="Askin M."/>
            <person name="Barry K."/>
            <person name="Battaglia E."/>
            <person name="Bayram O."/>
            <person name="Benocci T."/>
            <person name="Braus-Stromeyer S.A."/>
            <person name="Caldana C."/>
            <person name="Canovas D."/>
            <person name="Cerqueira G.C."/>
            <person name="Chen F."/>
            <person name="Chen W."/>
            <person name="Choi C."/>
            <person name="Clum A."/>
            <person name="Dos Santos R.A."/>
            <person name="Damasio A.R."/>
            <person name="Diallinas G."/>
            <person name="Emri T."/>
            <person name="Fekete E."/>
            <person name="Flipphi M."/>
            <person name="Freyberg S."/>
            <person name="Gallo A."/>
            <person name="Gournas C."/>
            <person name="Habgood R."/>
            <person name="Hainaut M."/>
            <person name="Harispe M.L."/>
            <person name="Henrissat B."/>
            <person name="Hilden K.S."/>
            <person name="Hope R."/>
            <person name="Hossain A."/>
            <person name="Karabika E."/>
            <person name="Karaffa L."/>
            <person name="Karanyi Z."/>
            <person name="Krasevec N."/>
            <person name="Kuo A."/>
            <person name="Kusch H."/>
            <person name="LaButti K."/>
            <person name="Lagendijk E.L."/>
            <person name="Lapidus A."/>
            <person name="Levasseur A."/>
            <person name="Lindquist E."/>
            <person name="Lipzen A."/>
            <person name="Logrieco A.F."/>
            <person name="MacCabe A."/>
            <person name="Maekelae M.R."/>
            <person name="Malavazi I."/>
            <person name="Melin P."/>
            <person name="Meyer V."/>
            <person name="Mielnichuk N."/>
            <person name="Miskei M."/>
            <person name="Molnar A.P."/>
            <person name="Mule G."/>
            <person name="Ngan C.Y."/>
            <person name="Orejas M."/>
            <person name="Orosz E."/>
            <person name="Ouedraogo J.P."/>
            <person name="Overkamp K.M."/>
            <person name="Park H.-S."/>
            <person name="Perrone G."/>
            <person name="Piumi F."/>
            <person name="Punt P.J."/>
            <person name="Ram A.F."/>
            <person name="Ramon A."/>
            <person name="Rauscher S."/>
            <person name="Record E."/>
            <person name="Riano-Pachon D.M."/>
            <person name="Robert V."/>
            <person name="Roehrig J."/>
            <person name="Ruller R."/>
            <person name="Salamov A."/>
            <person name="Salih N.S."/>
            <person name="Samson R.A."/>
            <person name="Sandor E."/>
            <person name="Sanguinetti M."/>
            <person name="Schuetze T."/>
            <person name="Sepcic K."/>
            <person name="Shelest E."/>
            <person name="Sherlock G."/>
            <person name="Sophianopoulou V."/>
            <person name="Squina F.M."/>
            <person name="Sun H."/>
            <person name="Susca A."/>
            <person name="Todd R.B."/>
            <person name="Tsang A."/>
            <person name="Unkles S.E."/>
            <person name="van de Wiele N."/>
            <person name="van Rossen-Uffink D."/>
            <person name="Oliveira J.V."/>
            <person name="Vesth T.C."/>
            <person name="Visser J."/>
            <person name="Yu J.-H."/>
            <person name="Zhou M."/>
            <person name="Andersen M.R."/>
            <person name="Archer D.B."/>
            <person name="Baker S.E."/>
            <person name="Benoit I."/>
            <person name="Brakhage A.A."/>
            <person name="Braus G.H."/>
            <person name="Fischer R."/>
            <person name="Frisvad J.C."/>
            <person name="Goldman G.H."/>
            <person name="Houbraken J."/>
            <person name="Oakley B."/>
            <person name="Pocsi I."/>
            <person name="Scazzocchio C."/>
            <person name="Seiboth B."/>
            <person name="vanKuyk P.A."/>
            <person name="Wortman J."/>
            <person name="Dyer P.S."/>
            <person name="Grigoriev I.V."/>
        </authorList>
    </citation>
    <scope>NUCLEOTIDE SEQUENCE [LARGE SCALE GENOMIC DNA]</scope>
    <source>
        <strain evidence="7">CBS 101740 / IMI 381727 / IBT 21946</strain>
    </source>
</reference>
<dbReference type="Gene3D" id="1.20.1250.20">
    <property type="entry name" value="MFS general substrate transporter like domains"/>
    <property type="match status" value="1"/>
</dbReference>
<dbReference type="Pfam" id="PF00083">
    <property type="entry name" value="Sugar_tr"/>
    <property type="match status" value="1"/>
</dbReference>